<evidence type="ECO:0000313" key="9">
    <source>
        <dbReference type="EMBL" id="TJY66544.1"/>
    </source>
</evidence>
<dbReference type="Pfam" id="PF07980">
    <property type="entry name" value="SusD_RagB"/>
    <property type="match status" value="1"/>
</dbReference>
<dbReference type="AlphaFoldDB" id="A0A4U0H5Q7"/>
<protein>
    <submittedName>
        <fullName evidence="9">RagB/SusD family nutrient uptake outer membrane protein</fullName>
    </submittedName>
</protein>
<evidence type="ECO:0000256" key="3">
    <source>
        <dbReference type="ARBA" id="ARBA00022729"/>
    </source>
</evidence>
<dbReference type="EMBL" id="SUKA01000002">
    <property type="protein sequence ID" value="TJY66544.1"/>
    <property type="molecule type" value="Genomic_DNA"/>
</dbReference>
<keyword evidence="3" id="KW-0732">Signal</keyword>
<comment type="caution">
    <text evidence="9">The sequence shown here is derived from an EMBL/GenBank/DDBJ whole genome shotgun (WGS) entry which is preliminary data.</text>
</comment>
<keyword evidence="4" id="KW-0472">Membrane</keyword>
<dbReference type="InterPro" id="IPR011990">
    <property type="entry name" value="TPR-like_helical_dom_sf"/>
</dbReference>
<gene>
    <name evidence="9" type="ORF">FAZ19_06370</name>
</gene>
<organism evidence="9 10">
    <name type="scientific">Sphingobacterium alkalisoli</name>
    <dbReference type="NCBI Taxonomy" id="1874115"/>
    <lineage>
        <taxon>Bacteria</taxon>
        <taxon>Pseudomonadati</taxon>
        <taxon>Bacteroidota</taxon>
        <taxon>Sphingobacteriia</taxon>
        <taxon>Sphingobacteriales</taxon>
        <taxon>Sphingobacteriaceae</taxon>
        <taxon>Sphingobacterium</taxon>
    </lineage>
</organism>
<dbReference type="Proteomes" id="UP000309872">
    <property type="component" value="Unassembled WGS sequence"/>
</dbReference>
<dbReference type="Gene3D" id="1.25.40.390">
    <property type="match status" value="1"/>
</dbReference>
<dbReference type="InterPro" id="IPR012944">
    <property type="entry name" value="SusD_RagB_dom"/>
</dbReference>
<accession>A0A4U0H5Q7</accession>
<dbReference type="InterPro" id="IPR019734">
    <property type="entry name" value="TPR_rpt"/>
</dbReference>
<dbReference type="InterPro" id="IPR033985">
    <property type="entry name" value="SusD-like_N"/>
</dbReference>
<evidence type="ECO:0000259" key="8">
    <source>
        <dbReference type="Pfam" id="PF14322"/>
    </source>
</evidence>
<evidence type="ECO:0000256" key="5">
    <source>
        <dbReference type="ARBA" id="ARBA00023237"/>
    </source>
</evidence>
<comment type="subcellular location">
    <subcellularLocation>
        <location evidence="1">Cell outer membrane</location>
    </subcellularLocation>
</comment>
<comment type="similarity">
    <text evidence="2">Belongs to the SusD family.</text>
</comment>
<dbReference type="PROSITE" id="PS51257">
    <property type="entry name" value="PROKAR_LIPOPROTEIN"/>
    <property type="match status" value="1"/>
</dbReference>
<feature type="repeat" description="TPR" evidence="6">
    <location>
        <begin position="216"/>
        <end position="249"/>
    </location>
</feature>
<keyword evidence="6" id="KW-0802">TPR repeat</keyword>
<dbReference type="PROSITE" id="PS50005">
    <property type="entry name" value="TPR"/>
    <property type="match status" value="1"/>
</dbReference>
<evidence type="ECO:0000259" key="7">
    <source>
        <dbReference type="Pfam" id="PF07980"/>
    </source>
</evidence>
<name>A0A4U0H5Q7_9SPHI</name>
<evidence type="ECO:0000256" key="4">
    <source>
        <dbReference type="ARBA" id="ARBA00023136"/>
    </source>
</evidence>
<feature type="domain" description="SusD-like N-terminal" evidence="8">
    <location>
        <begin position="26"/>
        <end position="227"/>
    </location>
</feature>
<dbReference type="RefSeq" id="WP_136819893.1">
    <property type="nucleotide sequence ID" value="NZ_BMJX01000002.1"/>
</dbReference>
<keyword evidence="5" id="KW-0998">Cell outer membrane</keyword>
<dbReference type="GO" id="GO:0009279">
    <property type="term" value="C:cell outer membrane"/>
    <property type="evidence" value="ECO:0007669"/>
    <property type="project" value="UniProtKB-SubCell"/>
</dbReference>
<evidence type="ECO:0000256" key="6">
    <source>
        <dbReference type="PROSITE-ProRule" id="PRU00339"/>
    </source>
</evidence>
<proteinExistence type="inferred from homology"/>
<evidence type="ECO:0000256" key="2">
    <source>
        <dbReference type="ARBA" id="ARBA00006275"/>
    </source>
</evidence>
<sequence length="457" mass="51414">MKKQLLHTVIATMLALSVGMFQSCDKYLDVQSNSGLQVPNTLESFQKLLDASYFVNVNMCSNGEVSADDYFLKETSYDMISEDARDIYLWRNENYVYNNDWAKAYIPVYTTNLILDGLKDVGRTSDNGLLWDQVYGSALYVRASQFLSLVWVFGKAYTEATAATDLGIVIRETSDPNVPSERATIGQTYDVILKDLKAAGEHLPTSAAHVMRPSKAAAYGSLARAYLSMGQFDSAYHYADKALDINSRLLDFNGSAEINPTAAFPFSRFNAETIYYVQLANTYPHLNPFYGLIDSALYDSYEDGDLRKTLYFNRGIDGYVSFKGSYSNTTDLFAGITTGELYLVRAECSARLGDTEGALADLNNLLVTRWCTGTYVPYVVDSKEAVIDVILQERRKELLMRGLRWIDIKRLNLMAPEITMIRKMKGQIYTLEPNDLRYALPLPQDIITITGIPQNER</sequence>
<reference evidence="9 10" key="1">
    <citation type="submission" date="2019-04" db="EMBL/GenBank/DDBJ databases">
        <title>Sphingobacterium olei sp. nov., isolated from oil-contaminated soil.</title>
        <authorList>
            <person name="Liu B."/>
        </authorList>
    </citation>
    <scope>NUCLEOTIDE SEQUENCE [LARGE SCALE GENOMIC DNA]</scope>
    <source>
        <strain evidence="9 10">Y3L14</strain>
    </source>
</reference>
<evidence type="ECO:0000256" key="1">
    <source>
        <dbReference type="ARBA" id="ARBA00004442"/>
    </source>
</evidence>
<evidence type="ECO:0000313" key="10">
    <source>
        <dbReference type="Proteomes" id="UP000309872"/>
    </source>
</evidence>
<dbReference type="Pfam" id="PF14322">
    <property type="entry name" value="SusD-like_3"/>
    <property type="match status" value="1"/>
</dbReference>
<dbReference type="OrthoDB" id="653598at2"/>
<feature type="domain" description="RagB/SusD" evidence="7">
    <location>
        <begin position="311"/>
        <end position="423"/>
    </location>
</feature>
<keyword evidence="10" id="KW-1185">Reference proteome</keyword>
<dbReference type="SMART" id="SM00028">
    <property type="entry name" value="TPR"/>
    <property type="match status" value="1"/>
</dbReference>
<dbReference type="SUPFAM" id="SSF48452">
    <property type="entry name" value="TPR-like"/>
    <property type="match status" value="1"/>
</dbReference>